<feature type="compositionally biased region" description="Acidic residues" evidence="1">
    <location>
        <begin position="689"/>
        <end position="702"/>
    </location>
</feature>
<dbReference type="Pfam" id="PF12825">
    <property type="entry name" value="DUF3818"/>
    <property type="match status" value="1"/>
</dbReference>
<dbReference type="EMBL" id="PJQM01002036">
    <property type="protein sequence ID" value="RCH98693.1"/>
    <property type="molecule type" value="Genomic_DNA"/>
</dbReference>
<dbReference type="OrthoDB" id="2117459at2759"/>
<dbReference type="InterPro" id="IPR036871">
    <property type="entry name" value="PX_dom_sf"/>
</dbReference>
<dbReference type="CDD" id="cd06869">
    <property type="entry name" value="PX_UP2_fungi"/>
    <property type="match status" value="1"/>
</dbReference>
<evidence type="ECO:0000256" key="1">
    <source>
        <dbReference type="SAM" id="MobiDB-lite"/>
    </source>
</evidence>
<dbReference type="Proteomes" id="UP000253551">
    <property type="component" value="Unassembled WGS sequence"/>
</dbReference>
<organism evidence="3 4">
    <name type="scientific">Rhizopus stolonifer</name>
    <name type="common">Rhizopus nigricans</name>
    <dbReference type="NCBI Taxonomy" id="4846"/>
    <lineage>
        <taxon>Eukaryota</taxon>
        <taxon>Fungi</taxon>
        <taxon>Fungi incertae sedis</taxon>
        <taxon>Mucoromycota</taxon>
        <taxon>Mucoromycotina</taxon>
        <taxon>Mucoromycetes</taxon>
        <taxon>Mucorales</taxon>
        <taxon>Mucorineae</taxon>
        <taxon>Rhizopodaceae</taxon>
        <taxon>Rhizopus</taxon>
    </lineage>
</organism>
<dbReference type="STRING" id="4846.A0A367K8Y5"/>
<evidence type="ECO:0000313" key="4">
    <source>
        <dbReference type="Proteomes" id="UP000253551"/>
    </source>
</evidence>
<dbReference type="PROSITE" id="PS50195">
    <property type="entry name" value="PX"/>
    <property type="match status" value="1"/>
</dbReference>
<dbReference type="InterPro" id="IPR047168">
    <property type="entry name" value="LEC1-like"/>
</dbReference>
<dbReference type="GO" id="GO:0035091">
    <property type="term" value="F:phosphatidylinositol binding"/>
    <property type="evidence" value="ECO:0007669"/>
    <property type="project" value="InterPro"/>
</dbReference>
<sequence>MEFTPKQLHYFKRELITDQLSQEISTLIQSPDALLEKKEDDSPYPLLSYIFHNMVIQFPLLKQVQQDEFWPKCKILLNEFHKVQLEHFYCPQYTESSMQRKHIQRKIKRSLVFAYCASIKTNEGPEESIKISEAHPVATRYPWTHVVGVRQIETKRAAVYKKKQTEFIIESHFPDIVHVARRYKDFRQLQQQLKRHFPHTPTVPHKYQHDETLFREHDRIALSGYLQQLLKHPQIGQAEILREFLSQQPIEFVPQRDRAQADLKRQQEHAQYQQEMDERVKDLHETLEVLKGEIIRPGGLINTFDIIKSTENIQDLPPCLLRAFEWGRINFAFALHKQFVTHDAAAENISTLRRTHHMMPYRTLSMILRFSNPLFMVKGVLDLFLAQPFGSKSLFQRILLSNMNEESKSFQKSINQLKERINNEKISEKLSNAVHTLKETDKTDYKSPKVEILALLGNDKVNPVLSNDELSALTDDSPETKLLIKDIYQLWNFYSLLKEQEVMMDLVFQGVTSDLLKEFIAIFYQPLAQVYRAADISTSIRHVAAFIDDLLLTMDKLDEQSSIQSFIDLVKRHEQRFYDFVYKVHTQEASQVFDELIRYLDKLFAFMTEGIHGKVSMNGCIKEAGIDSEESRNRLMMEIDSLCEYRYKQKMYRFERTRTKLMAHSGMASMDRLQDQKDEALHFIPAFEELEDDDEDDDEDVSSEPSSLHTITTNNSSNANIEPPVLLLIPKITTCFIQRVVQLMTSSPTASA</sequence>
<feature type="region of interest" description="Disordered" evidence="1">
    <location>
        <begin position="689"/>
        <end position="716"/>
    </location>
</feature>
<dbReference type="PANTHER" id="PTHR47185">
    <property type="entry name" value="PX DOMAIN-CONTAINING PROTEIN YPR097W"/>
    <property type="match status" value="1"/>
</dbReference>
<dbReference type="SUPFAM" id="SSF64268">
    <property type="entry name" value="PX domain"/>
    <property type="match status" value="1"/>
</dbReference>
<dbReference type="SMART" id="SM00312">
    <property type="entry name" value="PX"/>
    <property type="match status" value="1"/>
</dbReference>
<feature type="domain" description="PX" evidence="2">
    <location>
        <begin position="145"/>
        <end position="252"/>
    </location>
</feature>
<name>A0A367K8Y5_RHIST</name>
<keyword evidence="4" id="KW-1185">Reference proteome</keyword>
<proteinExistence type="predicted"/>
<dbReference type="InterPro" id="IPR001683">
    <property type="entry name" value="PX_dom"/>
</dbReference>
<evidence type="ECO:0000259" key="2">
    <source>
        <dbReference type="PROSITE" id="PS50195"/>
    </source>
</evidence>
<dbReference type="PANTHER" id="PTHR47185:SF1">
    <property type="entry name" value="PX DOMAIN-CONTAINING PROTEIN YPR097W"/>
    <property type="match status" value="1"/>
</dbReference>
<accession>A0A367K8Y5</accession>
<gene>
    <name evidence="3" type="ORF">CU098_005840</name>
</gene>
<protein>
    <recommendedName>
        <fullName evidence="2">PX domain-containing protein</fullName>
    </recommendedName>
</protein>
<evidence type="ECO:0000313" key="3">
    <source>
        <dbReference type="EMBL" id="RCH98693.1"/>
    </source>
</evidence>
<dbReference type="InterPro" id="IPR024554">
    <property type="entry name" value="LEC1-like_C"/>
</dbReference>
<reference evidence="3 4" key="1">
    <citation type="journal article" date="2018" name="G3 (Bethesda)">
        <title>Phylogenetic and Phylogenomic Definition of Rhizopus Species.</title>
        <authorList>
            <person name="Gryganskyi A.P."/>
            <person name="Golan J."/>
            <person name="Dolatabadi S."/>
            <person name="Mondo S."/>
            <person name="Robb S."/>
            <person name="Idnurm A."/>
            <person name="Muszewska A."/>
            <person name="Steczkiewicz K."/>
            <person name="Masonjones S."/>
            <person name="Liao H.L."/>
            <person name="Gajdeczka M.T."/>
            <person name="Anike F."/>
            <person name="Vuek A."/>
            <person name="Anishchenko I.M."/>
            <person name="Voigt K."/>
            <person name="de Hoog G.S."/>
            <person name="Smith M.E."/>
            <person name="Heitman J."/>
            <person name="Vilgalys R."/>
            <person name="Stajich J.E."/>
        </authorList>
    </citation>
    <scope>NUCLEOTIDE SEQUENCE [LARGE SCALE GENOMIC DNA]</scope>
    <source>
        <strain evidence="3 4">LSU 92-RS-03</strain>
    </source>
</reference>
<comment type="caution">
    <text evidence="3">The sequence shown here is derived from an EMBL/GenBank/DDBJ whole genome shotgun (WGS) entry which is preliminary data.</text>
</comment>
<dbReference type="InterPro" id="IPR024555">
    <property type="entry name" value="PX-associated"/>
</dbReference>
<dbReference type="Pfam" id="PF12828">
    <property type="entry name" value="PXB"/>
    <property type="match status" value="1"/>
</dbReference>
<dbReference type="AlphaFoldDB" id="A0A367K8Y5"/>
<dbReference type="Pfam" id="PF00787">
    <property type="entry name" value="PX"/>
    <property type="match status" value="1"/>
</dbReference>
<dbReference type="Gene3D" id="3.30.1520.10">
    <property type="entry name" value="Phox-like domain"/>
    <property type="match status" value="1"/>
</dbReference>